<protein>
    <submittedName>
        <fullName evidence="2">Uncharacterized protein</fullName>
    </submittedName>
</protein>
<reference evidence="2 3" key="1">
    <citation type="journal article" date="2022" name="Nat. Ecol. Evol.">
        <title>A masculinizing supergene underlies an exaggerated male reproductive morph in a spider.</title>
        <authorList>
            <person name="Hendrickx F."/>
            <person name="De Corte Z."/>
            <person name="Sonet G."/>
            <person name="Van Belleghem S.M."/>
            <person name="Kostlbacher S."/>
            <person name="Vangestel C."/>
        </authorList>
    </citation>
    <scope>NUCLEOTIDE SEQUENCE [LARGE SCALE GENOMIC DNA]</scope>
    <source>
        <strain evidence="2">W744_W776</strain>
    </source>
</reference>
<name>A0AAV6VPQ9_9ARAC</name>
<organism evidence="2 3">
    <name type="scientific">Oedothorax gibbosus</name>
    <dbReference type="NCBI Taxonomy" id="931172"/>
    <lineage>
        <taxon>Eukaryota</taxon>
        <taxon>Metazoa</taxon>
        <taxon>Ecdysozoa</taxon>
        <taxon>Arthropoda</taxon>
        <taxon>Chelicerata</taxon>
        <taxon>Arachnida</taxon>
        <taxon>Araneae</taxon>
        <taxon>Araneomorphae</taxon>
        <taxon>Entelegynae</taxon>
        <taxon>Araneoidea</taxon>
        <taxon>Linyphiidae</taxon>
        <taxon>Erigoninae</taxon>
        <taxon>Oedothorax</taxon>
    </lineage>
</organism>
<dbReference type="EMBL" id="JAFNEN010000043">
    <property type="protein sequence ID" value="KAG8198186.1"/>
    <property type="molecule type" value="Genomic_DNA"/>
</dbReference>
<comment type="caution">
    <text evidence="2">The sequence shown here is derived from an EMBL/GenBank/DDBJ whole genome shotgun (WGS) entry which is preliminary data.</text>
</comment>
<keyword evidence="3" id="KW-1185">Reference proteome</keyword>
<feature type="region of interest" description="Disordered" evidence="1">
    <location>
        <begin position="1"/>
        <end position="24"/>
    </location>
</feature>
<gene>
    <name evidence="2" type="ORF">JTE90_006931</name>
</gene>
<dbReference type="AlphaFoldDB" id="A0AAV6VPQ9"/>
<evidence type="ECO:0000313" key="2">
    <source>
        <dbReference type="EMBL" id="KAG8198186.1"/>
    </source>
</evidence>
<evidence type="ECO:0000313" key="3">
    <source>
        <dbReference type="Proteomes" id="UP000827092"/>
    </source>
</evidence>
<accession>A0AAV6VPQ9</accession>
<dbReference type="Proteomes" id="UP000827092">
    <property type="component" value="Unassembled WGS sequence"/>
</dbReference>
<proteinExistence type="predicted"/>
<sequence>MIKNNPPFMQPPPPIYATAGSPSRTSHVPLVKWGVPFQWRLRHCCPTDPNYGCGARASPGPERESGGPV</sequence>
<evidence type="ECO:0000256" key="1">
    <source>
        <dbReference type="SAM" id="MobiDB-lite"/>
    </source>
</evidence>